<dbReference type="Proteomes" id="UP001501727">
    <property type="component" value="Unassembled WGS sequence"/>
</dbReference>
<evidence type="ECO:0000313" key="2">
    <source>
        <dbReference type="EMBL" id="GAA3931681.1"/>
    </source>
</evidence>
<evidence type="ECO:0000313" key="3">
    <source>
        <dbReference type="Proteomes" id="UP001501727"/>
    </source>
</evidence>
<protein>
    <recommendedName>
        <fullName evidence="4">Glycosyltransferase</fullName>
    </recommendedName>
</protein>
<comment type="caution">
    <text evidence="2">The sequence shown here is derived from an EMBL/GenBank/DDBJ whole genome shotgun (WGS) entry which is preliminary data.</text>
</comment>
<gene>
    <name evidence="2" type="ORF">GCM10022229_26510</name>
</gene>
<accession>A0ABP7MWM5</accession>
<dbReference type="SUPFAM" id="SSF53756">
    <property type="entry name" value="UDP-Glycosyltransferase/glycogen phosphorylase"/>
    <property type="match status" value="1"/>
</dbReference>
<reference evidence="3" key="1">
    <citation type="journal article" date="2019" name="Int. J. Syst. Evol. Microbiol.">
        <title>The Global Catalogue of Microorganisms (GCM) 10K type strain sequencing project: providing services to taxonomists for standard genome sequencing and annotation.</title>
        <authorList>
            <consortium name="The Broad Institute Genomics Platform"/>
            <consortium name="The Broad Institute Genome Sequencing Center for Infectious Disease"/>
            <person name="Wu L."/>
            <person name="Ma J."/>
        </authorList>
    </citation>
    <scope>NUCLEOTIDE SEQUENCE [LARGE SCALE GENOMIC DNA]</scope>
    <source>
        <strain evidence="3">JCM 16916</strain>
    </source>
</reference>
<dbReference type="PANTHER" id="PTHR46401">
    <property type="entry name" value="GLYCOSYLTRANSFERASE WBBK-RELATED"/>
    <property type="match status" value="1"/>
</dbReference>
<dbReference type="Pfam" id="PF13692">
    <property type="entry name" value="Glyco_trans_1_4"/>
    <property type="match status" value="1"/>
</dbReference>
<evidence type="ECO:0000256" key="1">
    <source>
        <dbReference type="ARBA" id="ARBA00022679"/>
    </source>
</evidence>
<name>A0ABP7MWM5_9GAMM</name>
<dbReference type="EMBL" id="BAAAZU010000030">
    <property type="protein sequence ID" value="GAA3931681.1"/>
    <property type="molecule type" value="Genomic_DNA"/>
</dbReference>
<dbReference type="Gene3D" id="3.40.50.2000">
    <property type="entry name" value="Glycogen Phosphorylase B"/>
    <property type="match status" value="2"/>
</dbReference>
<keyword evidence="1" id="KW-0808">Transferase</keyword>
<sequence length="388" mass="43349">MRIRDLAEEVVSPAEAFVNAVCAQATRSSELPYVLSYFPVASMNPFQRLLYSRAAECGFAIVPTLQINQLGRVHWRGRSVLHLHWLTSVLKDVDTRRAAEVRIASFQSELTAWRAAGHKLVWSMHNVLPHDCLLPEAELALRRTLVEGVDAIHVLSRASVEEARKLYDVPDDKIFHTPHPSYEDWYANVDDPVSARLDLDLPAASFNVLFFGSLQPYKGVIELIDAFTRLRERHPTRQLNLVIAGKPVDADYVERIHGAVLDNPAIRFIPSAMEERQIQVLFNAADVVAAPYRRTLNSGVAMLTATFRKSLVAPRAGGVYETFAKDPSLLYGSEPGDGLFEALERSLDHQVAPEIFDEILHSHHPARISKEFFSQLAGHVFAQATATA</sequence>
<organism evidence="2 3">
    <name type="scientific">Luteimonas lutimaris</name>
    <dbReference type="NCBI Taxonomy" id="698645"/>
    <lineage>
        <taxon>Bacteria</taxon>
        <taxon>Pseudomonadati</taxon>
        <taxon>Pseudomonadota</taxon>
        <taxon>Gammaproteobacteria</taxon>
        <taxon>Lysobacterales</taxon>
        <taxon>Lysobacteraceae</taxon>
        <taxon>Luteimonas</taxon>
    </lineage>
</organism>
<dbReference type="RefSeq" id="WP_344760494.1">
    <property type="nucleotide sequence ID" value="NZ_BAAAZU010000030.1"/>
</dbReference>
<evidence type="ECO:0008006" key="4">
    <source>
        <dbReference type="Google" id="ProtNLM"/>
    </source>
</evidence>
<dbReference type="PANTHER" id="PTHR46401:SF2">
    <property type="entry name" value="GLYCOSYLTRANSFERASE WBBK-RELATED"/>
    <property type="match status" value="1"/>
</dbReference>
<keyword evidence="3" id="KW-1185">Reference proteome</keyword>
<proteinExistence type="predicted"/>